<feature type="transmembrane region" description="Helical" evidence="1">
    <location>
        <begin position="32"/>
        <end position="51"/>
    </location>
</feature>
<keyword evidence="1" id="KW-1133">Transmembrane helix</keyword>
<keyword evidence="1" id="KW-0812">Transmembrane</keyword>
<proteinExistence type="predicted"/>
<gene>
    <name evidence="2" type="ORF">A33I_08950</name>
</gene>
<dbReference type="EMBL" id="ATAE01000009">
    <property type="protein sequence ID" value="ERN54087.1"/>
    <property type="molecule type" value="Genomic_DNA"/>
</dbReference>
<feature type="transmembrane region" description="Helical" evidence="1">
    <location>
        <begin position="63"/>
        <end position="87"/>
    </location>
</feature>
<evidence type="ECO:0000313" key="2">
    <source>
        <dbReference type="EMBL" id="ERN54087.1"/>
    </source>
</evidence>
<sequence>MEHKHLLTISCSLLFINLLSYPVMAFLTLPNFVAYVTVLLIGMLGISICVLGNKRSQAYSQSIFKNLIILHLAVMAFPLAIYMYGYLVFN</sequence>
<protein>
    <submittedName>
        <fullName evidence="2">Uncharacterized protein</fullName>
    </submittedName>
</protein>
<accession>U6SRS7</accession>
<name>U6SRS7_9BACI</name>
<organism evidence="2 3">
    <name type="scientific">Alkalihalophilus marmarensis DSM 21297</name>
    <dbReference type="NCBI Taxonomy" id="1188261"/>
    <lineage>
        <taxon>Bacteria</taxon>
        <taxon>Bacillati</taxon>
        <taxon>Bacillota</taxon>
        <taxon>Bacilli</taxon>
        <taxon>Bacillales</taxon>
        <taxon>Bacillaceae</taxon>
        <taxon>Alkalihalophilus</taxon>
    </lineage>
</organism>
<keyword evidence="3" id="KW-1185">Reference proteome</keyword>
<keyword evidence="1" id="KW-0472">Membrane</keyword>
<evidence type="ECO:0000256" key="1">
    <source>
        <dbReference type="SAM" id="Phobius"/>
    </source>
</evidence>
<feature type="transmembrane region" description="Helical" evidence="1">
    <location>
        <begin position="7"/>
        <end position="26"/>
    </location>
</feature>
<dbReference type="AlphaFoldDB" id="U6SRS7"/>
<comment type="caution">
    <text evidence="2">The sequence shown here is derived from an EMBL/GenBank/DDBJ whole genome shotgun (WGS) entry which is preliminary data.</text>
</comment>
<evidence type="ECO:0000313" key="3">
    <source>
        <dbReference type="Proteomes" id="UP000017170"/>
    </source>
</evidence>
<reference evidence="2 3" key="1">
    <citation type="journal article" date="2013" name="Genome Announc.">
        <title>Genome Sequence of the Extreme Obligate Alkaliphile Bacillus marmarensis Strain DSM 21297.</title>
        <authorList>
            <person name="Wernick D.G."/>
            <person name="Choi K.Y."/>
            <person name="Tat C.A."/>
            <person name="Lafontaine Rivera J.G."/>
            <person name="Liao J.C."/>
        </authorList>
    </citation>
    <scope>NUCLEOTIDE SEQUENCE [LARGE SCALE GENOMIC DNA]</scope>
    <source>
        <strain evidence="2 3">DSM 21297</strain>
    </source>
</reference>
<dbReference type="Proteomes" id="UP000017170">
    <property type="component" value="Unassembled WGS sequence"/>
</dbReference>